<dbReference type="CDD" id="cd09276">
    <property type="entry name" value="Rnase_HI_RT_non_LTR"/>
    <property type="match status" value="1"/>
</dbReference>
<proteinExistence type="predicted"/>
<name>A0AAV8W3U1_9CUCU</name>
<dbReference type="InterPro" id="IPR036397">
    <property type="entry name" value="RNaseH_sf"/>
</dbReference>
<dbReference type="InterPro" id="IPR012337">
    <property type="entry name" value="RNaseH-like_sf"/>
</dbReference>
<dbReference type="GO" id="GO:0004523">
    <property type="term" value="F:RNA-DNA hybrid ribonuclease activity"/>
    <property type="evidence" value="ECO:0007669"/>
    <property type="project" value="InterPro"/>
</dbReference>
<dbReference type="Proteomes" id="UP001159042">
    <property type="component" value="Unassembled WGS sequence"/>
</dbReference>
<feature type="domain" description="RNase H type-1" evidence="2">
    <location>
        <begin position="188"/>
        <end position="340"/>
    </location>
</feature>
<sequence>MCTNLFGKFVFILLIQSYRFMDIYNNINYSLHLNTVETNEVRRYNNSNFSIAKLSCNCNNNNYAKSCIEPGYEAVCSNHGVCVNGICKCDNLESLDNSTECLYEYSGRYCEECPYCKGQRCHKFLPCVESILENVSNDVVCYFHKNYRLVEKIELHYNDKLCTIEDSSGCMVIFKYIYNRDNNVYVEIENRRECFNGKKCKLQLIRYMMSQNSQKGKINEVLIFVLEQWPSNNSPKYVVYGWFQDRTGGWSWDLWGAIQGCAREIIRQGAARQSIAIYSDSQAALKAIGSMQVCSRLVWDCVKALQELGSRNKLTLAWVPGHKGHKGNEEADRLAREGAGRALIGPEPFCGIAKTHVRASIDEWMDGKSRQWWRKLPQQRQAKIFIKERSARLTDDLLGQNRKVIRVIVGLLTGHCRLNKHMSLMGLAEEATCRFCSEAEETAVHVLCQCEGLARLRFLILGEENPSASSYTEAPLSRLWSLMQRTQLDRVL</sequence>
<keyword evidence="1" id="KW-0732">Signal</keyword>
<organism evidence="3 4">
    <name type="scientific">Exocentrus adspersus</name>
    <dbReference type="NCBI Taxonomy" id="1586481"/>
    <lineage>
        <taxon>Eukaryota</taxon>
        <taxon>Metazoa</taxon>
        <taxon>Ecdysozoa</taxon>
        <taxon>Arthropoda</taxon>
        <taxon>Hexapoda</taxon>
        <taxon>Insecta</taxon>
        <taxon>Pterygota</taxon>
        <taxon>Neoptera</taxon>
        <taxon>Endopterygota</taxon>
        <taxon>Coleoptera</taxon>
        <taxon>Polyphaga</taxon>
        <taxon>Cucujiformia</taxon>
        <taxon>Chrysomeloidea</taxon>
        <taxon>Cerambycidae</taxon>
        <taxon>Lamiinae</taxon>
        <taxon>Acanthocinini</taxon>
        <taxon>Exocentrus</taxon>
    </lineage>
</organism>
<gene>
    <name evidence="3" type="ORF">NQ315_004937</name>
</gene>
<keyword evidence="4" id="KW-1185">Reference proteome</keyword>
<evidence type="ECO:0000313" key="4">
    <source>
        <dbReference type="Proteomes" id="UP001159042"/>
    </source>
</evidence>
<comment type="caution">
    <text evidence="3">The sequence shown here is derived from an EMBL/GenBank/DDBJ whole genome shotgun (WGS) entry which is preliminary data.</text>
</comment>
<dbReference type="Pfam" id="PF00075">
    <property type="entry name" value="RNase_H"/>
    <property type="match status" value="1"/>
</dbReference>
<feature type="chain" id="PRO_5043451554" description="RNase H type-1 domain-containing protein" evidence="1">
    <location>
        <begin position="18"/>
        <end position="492"/>
    </location>
</feature>
<dbReference type="InterPro" id="IPR002156">
    <property type="entry name" value="RNaseH_domain"/>
</dbReference>
<dbReference type="EMBL" id="JANEYG010000013">
    <property type="protein sequence ID" value="KAJ8920796.1"/>
    <property type="molecule type" value="Genomic_DNA"/>
</dbReference>
<evidence type="ECO:0000259" key="2">
    <source>
        <dbReference type="PROSITE" id="PS50879"/>
    </source>
</evidence>
<dbReference type="Gene3D" id="3.30.420.10">
    <property type="entry name" value="Ribonuclease H-like superfamily/Ribonuclease H"/>
    <property type="match status" value="1"/>
</dbReference>
<feature type="signal peptide" evidence="1">
    <location>
        <begin position="1"/>
        <end position="17"/>
    </location>
</feature>
<dbReference type="AlphaFoldDB" id="A0AAV8W3U1"/>
<evidence type="ECO:0000256" key="1">
    <source>
        <dbReference type="SAM" id="SignalP"/>
    </source>
</evidence>
<dbReference type="Gene3D" id="2.10.25.10">
    <property type="entry name" value="Laminin"/>
    <property type="match status" value="1"/>
</dbReference>
<dbReference type="PROSITE" id="PS50879">
    <property type="entry name" value="RNASE_H_1"/>
    <property type="match status" value="1"/>
</dbReference>
<dbReference type="SUPFAM" id="SSF53098">
    <property type="entry name" value="Ribonuclease H-like"/>
    <property type="match status" value="1"/>
</dbReference>
<dbReference type="InterPro" id="IPR036349">
    <property type="entry name" value="Integrin_bsu_tail_dom_sf"/>
</dbReference>
<dbReference type="SUPFAM" id="SSF69687">
    <property type="entry name" value="Integrin beta tail domain"/>
    <property type="match status" value="1"/>
</dbReference>
<evidence type="ECO:0000313" key="3">
    <source>
        <dbReference type="EMBL" id="KAJ8920796.1"/>
    </source>
</evidence>
<dbReference type="GO" id="GO:0003676">
    <property type="term" value="F:nucleic acid binding"/>
    <property type="evidence" value="ECO:0007669"/>
    <property type="project" value="InterPro"/>
</dbReference>
<accession>A0AAV8W3U1</accession>
<protein>
    <recommendedName>
        <fullName evidence="2">RNase H type-1 domain-containing protein</fullName>
    </recommendedName>
</protein>
<reference evidence="3 4" key="1">
    <citation type="journal article" date="2023" name="Insect Mol. Biol.">
        <title>Genome sequencing provides insights into the evolution of gene families encoding plant cell wall-degrading enzymes in longhorned beetles.</title>
        <authorList>
            <person name="Shin N.R."/>
            <person name="Okamura Y."/>
            <person name="Kirsch R."/>
            <person name="Pauchet Y."/>
        </authorList>
    </citation>
    <scope>NUCLEOTIDE SEQUENCE [LARGE SCALE GENOMIC DNA]</scope>
    <source>
        <strain evidence="3">EAD_L_NR</strain>
    </source>
</reference>